<reference evidence="3 4" key="1">
    <citation type="submission" date="2017-07" db="EMBL/GenBank/DDBJ databases">
        <title>Amycolatopsis alba DSM 44262 Genome sequencing and assembly.</title>
        <authorList>
            <person name="Kaur N."/>
            <person name="Mayilraj S."/>
        </authorList>
    </citation>
    <scope>NUCLEOTIDE SEQUENCE [LARGE SCALE GENOMIC DNA]</scope>
    <source>
        <strain evidence="3 4">DSM 44262</strain>
    </source>
</reference>
<dbReference type="NCBIfam" id="NF033537">
    <property type="entry name" value="lasso_biosyn_B2"/>
    <property type="match status" value="1"/>
</dbReference>
<proteinExistence type="predicted"/>
<evidence type="ECO:0000313" key="4">
    <source>
        <dbReference type="Proteomes" id="UP000215563"/>
    </source>
</evidence>
<dbReference type="Proteomes" id="UP000215563">
    <property type="component" value="Unassembled WGS sequence"/>
</dbReference>
<name>A0A229R8X4_AMYAL</name>
<dbReference type="OrthoDB" id="583768at2"/>
<keyword evidence="4" id="KW-1185">Reference proteome</keyword>
<dbReference type="EMBL" id="NMQU01000158">
    <property type="protein sequence ID" value="OXM43122.1"/>
    <property type="molecule type" value="Genomic_DNA"/>
</dbReference>
<keyword evidence="1" id="KW-0812">Transmembrane</keyword>
<dbReference type="AlphaFoldDB" id="A0A229R8X4"/>
<evidence type="ECO:0000259" key="2">
    <source>
        <dbReference type="Pfam" id="PF13471"/>
    </source>
</evidence>
<feature type="domain" description="Microcin J25-processing protein McjB C-terminal" evidence="2">
    <location>
        <begin position="130"/>
        <end position="239"/>
    </location>
</feature>
<dbReference type="Pfam" id="PF13471">
    <property type="entry name" value="Transglut_core3"/>
    <property type="match status" value="1"/>
</dbReference>
<dbReference type="InterPro" id="IPR032708">
    <property type="entry name" value="McjB_C"/>
</dbReference>
<comment type="caution">
    <text evidence="3">The sequence shown here is derived from an EMBL/GenBank/DDBJ whole genome shotgun (WGS) entry which is preliminary data.</text>
</comment>
<gene>
    <name evidence="3" type="ORF">CFP75_39670</name>
</gene>
<keyword evidence="1" id="KW-1133">Transmembrane helix</keyword>
<feature type="transmembrane region" description="Helical" evidence="1">
    <location>
        <begin position="112"/>
        <end position="133"/>
    </location>
</feature>
<accession>A0A229R8X4</accession>
<evidence type="ECO:0000313" key="3">
    <source>
        <dbReference type="EMBL" id="OXM43122.1"/>
    </source>
</evidence>
<dbReference type="InterPro" id="IPR053521">
    <property type="entry name" value="McjB-like"/>
</dbReference>
<protein>
    <recommendedName>
        <fullName evidence="2">Microcin J25-processing protein McjB C-terminal domain-containing protein</fullName>
    </recommendedName>
</protein>
<dbReference type="RefSeq" id="WP_020636186.1">
    <property type="nucleotide sequence ID" value="NZ_KB913032.1"/>
</dbReference>
<sequence>MNHQYLTAAAHVRAVDVGPTTVIVNYRGGQAETLIGPAARWWAELATTGDTEKTAALDPASAQTLRGQLLAAGLLAPTARPQPWPAPTAGPAWKPSWGTHELAAGRPEPVSVPLTTTVIAGMALAIVLATLAAGPRRRRLARLTRLLNRATRRARHPATIEHARRAAHAVRRAGLLAPGRVACLEESAAVLVLLAASRQRVTWCHGAAADPVRLHAWVETDDRQPVAEPPSTARFAVLRTIPARDDGGESD</sequence>
<evidence type="ECO:0000256" key="1">
    <source>
        <dbReference type="SAM" id="Phobius"/>
    </source>
</evidence>
<organism evidence="3 4">
    <name type="scientific">Amycolatopsis alba DSM 44262</name>
    <dbReference type="NCBI Taxonomy" id="1125972"/>
    <lineage>
        <taxon>Bacteria</taxon>
        <taxon>Bacillati</taxon>
        <taxon>Actinomycetota</taxon>
        <taxon>Actinomycetes</taxon>
        <taxon>Pseudonocardiales</taxon>
        <taxon>Pseudonocardiaceae</taxon>
        <taxon>Amycolatopsis</taxon>
    </lineage>
</organism>
<keyword evidence="1" id="KW-0472">Membrane</keyword>